<dbReference type="Pfam" id="PF25396">
    <property type="entry name" value="ZNFX1"/>
    <property type="match status" value="1"/>
</dbReference>
<evidence type="ECO:0000259" key="6">
    <source>
        <dbReference type="Pfam" id="PF25396"/>
    </source>
</evidence>
<dbReference type="InterPro" id="IPR041677">
    <property type="entry name" value="DNA2/NAM7_AAA_11"/>
</dbReference>
<feature type="domain" description="DNA2/NAM7 helicase-like C-terminal" evidence="5">
    <location>
        <begin position="868"/>
        <end position="1054"/>
    </location>
</feature>
<dbReference type="Gene3D" id="3.40.50.300">
    <property type="entry name" value="P-loop containing nucleotide triphosphate hydrolases"/>
    <property type="match status" value="3"/>
</dbReference>
<keyword evidence="1" id="KW-0347">Helicase</keyword>
<dbReference type="InterPro" id="IPR057373">
    <property type="entry name" value="ZNFX1"/>
</dbReference>
<dbReference type="InterPro" id="IPR047187">
    <property type="entry name" value="SF1_C_Upf1"/>
</dbReference>
<keyword evidence="2" id="KW-0175">Coiled coil</keyword>
<proteinExistence type="predicted"/>
<dbReference type="AlphaFoldDB" id="A0A4S8S0D5"/>
<dbReference type="GO" id="GO:0016787">
    <property type="term" value="F:hydrolase activity"/>
    <property type="evidence" value="ECO:0007669"/>
    <property type="project" value="UniProtKB-KW"/>
</dbReference>
<accession>A0A4S8S0D5</accession>
<dbReference type="Pfam" id="PF13087">
    <property type="entry name" value="AAA_12"/>
    <property type="match status" value="1"/>
</dbReference>
<sequence>MHLPAGQSQGFACLQQDTWSSLSAFFHRLFISQTSNTLTKYSCQKTQTSSDQAARPLRVQSTDLTIPALSGQACLSKHFLHFDRRQTAPLLKERPLENKTSASLPLPAPGRSGPPWHTTLARACASSALTRAIHQLKTTIIVINIIIMHPQERLRYEAIVNDYYRNAAPRNTDDGWLLLPEVPDTQEMLRPLVSDDLRVPHNQIDGNWPSKYDHLTAQYEFLREESTFALRRAIGLMREHPHLSELDHRDISPGIGIYEKAFAVGIILCRRGLGVRMCFSTFRAGVKIDWITSKRLTTGSLVALSPASDKFQRKITIAVVGARTQELLNQTPPKVELFFPRPEETIFDPGEEYVFLEETSSFFEAMRHNMLSLQRMTREESPLQEYIVSPVSEELNTPLDLIDLSNQVECMSFIDREAGVHTVRVPDYVVQDPHMNLSFATDEDVDHQYDVVNRPMPKDAALLDESQMDALRQILTKELALIQGPPGTGKTHVSVMALRVMLHKMEEQRQRAGPGVIIPPLIVACQTNHALDQLLRHVAEFEPSFIRLGGRSADTGVVKKRTLFNVMEELKESSPGAVVDPPGFRFANASMARMEKEWKSALAPFDESRQDPGPMNEDVFTDHLSPQHIDSIKNSKFQSSDVTSGIPPIVRWLGQDVSLTASNHNWPVEQEFGFEEFDQEEEEVDEATAEKAREDDNIEMLRGTYIPLLDRSVLMASSIKTLSAKEVKKILTSSKFSDLNKLPPHFRLGLYQYLVNDVKQKVVQKARALACRWAKEVQDRDRGNFTKKLQVLADAKVIGCTSTGFAKYRPMVYALKPRVVMVEEAGECLEANTMSMFLPSLQHLILVGDHQQLRPRAQKPTHNFKHWDISLFERLARNTVDFKMLAIQRRMPPEVRRLLWPIYGDKITDHECTLDRPPVPGLKDFKTYLFHHENHEAVDKFRSTYNQREAQLVVDFVNGLIGHGVKPEKITVLTFYNGQRRLLTQELKKVEGVLSGTRIKVVTVDSYQGEENDIIVLSLVRNNFINDVGFLKVANRVCVALSRARQGFFMFGNVKLLEEAGGDEWKQVVAILRGQGPVETQIVTGTRVINAE</sequence>
<dbReference type="InterPro" id="IPR027417">
    <property type="entry name" value="P-loop_NTPase"/>
</dbReference>
<feature type="domain" description="ZNFX1" evidence="6">
    <location>
        <begin position="255"/>
        <end position="358"/>
    </location>
</feature>
<dbReference type="PANTHER" id="PTHR10887">
    <property type="entry name" value="DNA2/NAM7 HELICASE FAMILY"/>
    <property type="match status" value="1"/>
</dbReference>
<evidence type="ECO:0000313" key="8">
    <source>
        <dbReference type="Proteomes" id="UP000304951"/>
    </source>
</evidence>
<dbReference type="InterPro" id="IPR041679">
    <property type="entry name" value="DNA2/NAM7-like_C"/>
</dbReference>
<feature type="coiled-coil region" evidence="2">
    <location>
        <begin position="677"/>
        <end position="704"/>
    </location>
</feature>
<evidence type="ECO:0000259" key="4">
    <source>
        <dbReference type="Pfam" id="PF13086"/>
    </source>
</evidence>
<dbReference type="InterPro" id="IPR045055">
    <property type="entry name" value="DNA2/NAM7-like"/>
</dbReference>
<protein>
    <submittedName>
        <fullName evidence="7">P-loop containing nucleoside triphosphate hydrolase protein</fullName>
    </submittedName>
</protein>
<evidence type="ECO:0000259" key="5">
    <source>
        <dbReference type="Pfam" id="PF13087"/>
    </source>
</evidence>
<dbReference type="Proteomes" id="UP000304951">
    <property type="component" value="Unassembled WGS sequence"/>
</dbReference>
<gene>
    <name evidence="7" type="ORF">D6D28_10238</name>
</gene>
<dbReference type="EMBL" id="QZAF01000969">
    <property type="protein sequence ID" value="THV63991.1"/>
    <property type="molecule type" value="Genomic_DNA"/>
</dbReference>
<evidence type="ECO:0000256" key="3">
    <source>
        <dbReference type="SAM" id="MobiDB-lite"/>
    </source>
</evidence>
<organism evidence="7 8">
    <name type="scientific">Aureobasidium pullulans</name>
    <name type="common">Black yeast</name>
    <name type="synonym">Pullularia pullulans</name>
    <dbReference type="NCBI Taxonomy" id="5580"/>
    <lineage>
        <taxon>Eukaryota</taxon>
        <taxon>Fungi</taxon>
        <taxon>Dikarya</taxon>
        <taxon>Ascomycota</taxon>
        <taxon>Pezizomycotina</taxon>
        <taxon>Dothideomycetes</taxon>
        <taxon>Dothideomycetidae</taxon>
        <taxon>Dothideales</taxon>
        <taxon>Saccotheciaceae</taxon>
        <taxon>Aureobasidium</taxon>
    </lineage>
</organism>
<feature type="region of interest" description="Disordered" evidence="3">
    <location>
        <begin position="91"/>
        <end position="110"/>
    </location>
</feature>
<dbReference type="PANTHER" id="PTHR10887:SF341">
    <property type="entry name" value="NFX1-TYPE ZINC FINGER-CONTAINING PROTEIN 1"/>
    <property type="match status" value="1"/>
</dbReference>
<evidence type="ECO:0000313" key="7">
    <source>
        <dbReference type="EMBL" id="THV63991.1"/>
    </source>
</evidence>
<dbReference type="GO" id="GO:0031380">
    <property type="term" value="C:nuclear RNA-directed RNA polymerase complex"/>
    <property type="evidence" value="ECO:0007669"/>
    <property type="project" value="TreeGrafter"/>
</dbReference>
<dbReference type="CDD" id="cd18808">
    <property type="entry name" value="SF1_C_Upf1"/>
    <property type="match status" value="1"/>
</dbReference>
<dbReference type="GO" id="GO:0031048">
    <property type="term" value="P:regulatory ncRNA-mediated heterochromatin formation"/>
    <property type="evidence" value="ECO:0007669"/>
    <property type="project" value="TreeGrafter"/>
</dbReference>
<reference evidence="7 8" key="1">
    <citation type="submission" date="2018-10" db="EMBL/GenBank/DDBJ databases">
        <title>Fifty Aureobasidium pullulans genomes reveal a recombining polyextremotolerant generalist.</title>
        <authorList>
            <person name="Gostincar C."/>
            <person name="Turk M."/>
            <person name="Zajc J."/>
            <person name="Gunde-Cimerman N."/>
        </authorList>
    </citation>
    <scope>NUCLEOTIDE SEQUENCE [LARGE SCALE GENOMIC DNA]</scope>
    <source>
        <strain evidence="7 8">EXF-11900</strain>
    </source>
</reference>
<evidence type="ECO:0000256" key="1">
    <source>
        <dbReference type="ARBA" id="ARBA00022806"/>
    </source>
</evidence>
<keyword evidence="1" id="KW-0547">Nucleotide-binding</keyword>
<dbReference type="Pfam" id="PF13086">
    <property type="entry name" value="AAA_11"/>
    <property type="match status" value="1"/>
</dbReference>
<feature type="domain" description="DNA2/NAM7 helicase helicase" evidence="4">
    <location>
        <begin position="463"/>
        <end position="855"/>
    </location>
</feature>
<name>A0A4S8S0D5_AURPU</name>
<keyword evidence="7" id="KW-0378">Hydrolase</keyword>
<dbReference type="SUPFAM" id="SSF52540">
    <property type="entry name" value="P-loop containing nucleoside triphosphate hydrolases"/>
    <property type="match status" value="1"/>
</dbReference>
<keyword evidence="1" id="KW-0067">ATP-binding</keyword>
<comment type="caution">
    <text evidence="7">The sequence shown here is derived from an EMBL/GenBank/DDBJ whole genome shotgun (WGS) entry which is preliminary data.</text>
</comment>
<dbReference type="GO" id="GO:0004386">
    <property type="term" value="F:helicase activity"/>
    <property type="evidence" value="ECO:0007669"/>
    <property type="project" value="InterPro"/>
</dbReference>
<evidence type="ECO:0000256" key="2">
    <source>
        <dbReference type="SAM" id="Coils"/>
    </source>
</evidence>